<reference evidence="2 3" key="1">
    <citation type="submission" date="2018-09" db="EMBL/GenBank/DDBJ databases">
        <title>Alcanivorax profundi sp. nov., isolated from 1000 m-depth seawater of the Mariana Trench.</title>
        <authorList>
            <person name="Liu J."/>
        </authorList>
    </citation>
    <scope>NUCLEOTIDE SEQUENCE [LARGE SCALE GENOMIC DNA]</scope>
    <source>
        <strain evidence="2 3">MTEO17</strain>
    </source>
</reference>
<keyword evidence="3" id="KW-1185">Reference proteome</keyword>
<dbReference type="Proteomes" id="UP000283734">
    <property type="component" value="Unassembled WGS sequence"/>
</dbReference>
<organism evidence="2 3">
    <name type="scientific">Alcanivorax profundi</name>
    <dbReference type="NCBI Taxonomy" id="2338368"/>
    <lineage>
        <taxon>Bacteria</taxon>
        <taxon>Pseudomonadati</taxon>
        <taxon>Pseudomonadota</taxon>
        <taxon>Gammaproteobacteria</taxon>
        <taxon>Oceanospirillales</taxon>
        <taxon>Alcanivoracaceae</taxon>
        <taxon>Alcanivorax</taxon>
    </lineage>
</organism>
<dbReference type="GO" id="GO:0019867">
    <property type="term" value="C:outer membrane"/>
    <property type="evidence" value="ECO:0007669"/>
    <property type="project" value="InterPro"/>
</dbReference>
<dbReference type="GO" id="GO:0055085">
    <property type="term" value="P:transmembrane transport"/>
    <property type="evidence" value="ECO:0007669"/>
    <property type="project" value="TreeGrafter"/>
</dbReference>
<proteinExistence type="predicted"/>
<gene>
    <name evidence="2" type="ORF">D4A39_10805</name>
</gene>
<evidence type="ECO:0000313" key="2">
    <source>
        <dbReference type="EMBL" id="RJG17216.1"/>
    </source>
</evidence>
<dbReference type="InterPro" id="IPR005618">
    <property type="entry name" value="OMPW"/>
</dbReference>
<comment type="caution">
    <text evidence="2">The sequence shown here is derived from an EMBL/GenBank/DDBJ whole genome shotgun (WGS) entry which is preliminary data.</text>
</comment>
<dbReference type="SUPFAM" id="SSF56925">
    <property type="entry name" value="OMPA-like"/>
    <property type="match status" value="1"/>
</dbReference>
<dbReference type="PROSITE" id="PS00695">
    <property type="entry name" value="ENT_VIR_OMP_2"/>
    <property type="match status" value="1"/>
</dbReference>
<feature type="chain" id="PRO_5019154272" description="Outer membrane protein OmpW" evidence="1">
    <location>
        <begin position="25"/>
        <end position="227"/>
    </location>
</feature>
<dbReference type="Gene3D" id="2.40.160.20">
    <property type="match status" value="1"/>
</dbReference>
<dbReference type="PANTHER" id="PTHR36920:SF1">
    <property type="entry name" value="OUTER MEMBRANE PROTEIN W"/>
    <property type="match status" value="1"/>
</dbReference>
<name>A0A418XWM0_9GAMM</name>
<dbReference type="InterPro" id="IPR011250">
    <property type="entry name" value="OMP/PagP_B-barrel"/>
</dbReference>
<dbReference type="EMBL" id="QYYA01000003">
    <property type="protein sequence ID" value="RJG17216.1"/>
    <property type="molecule type" value="Genomic_DNA"/>
</dbReference>
<dbReference type="InterPro" id="IPR000758">
    <property type="entry name" value="Enterovir_OMP"/>
</dbReference>
<protein>
    <recommendedName>
        <fullName evidence="4">Outer membrane protein OmpW</fullName>
    </recommendedName>
</protein>
<dbReference type="GO" id="GO:0044384">
    <property type="term" value="C:host outer membrane"/>
    <property type="evidence" value="ECO:0007669"/>
    <property type="project" value="InterPro"/>
</dbReference>
<dbReference type="PANTHER" id="PTHR36920">
    <property type="match status" value="1"/>
</dbReference>
<feature type="signal peptide" evidence="1">
    <location>
        <begin position="1"/>
        <end position="24"/>
    </location>
</feature>
<dbReference type="RefSeq" id="WP_119918094.1">
    <property type="nucleotide sequence ID" value="NZ_CAXGPP010000002.1"/>
</dbReference>
<keyword evidence="1" id="KW-0732">Signal</keyword>
<evidence type="ECO:0000313" key="3">
    <source>
        <dbReference type="Proteomes" id="UP000283734"/>
    </source>
</evidence>
<dbReference type="OrthoDB" id="9807574at2"/>
<sequence>MKLRGQGKNAMALVALMAAGPALAHEAGDFIVRFGAIQVDPDVSSETFDSALPVVGGLGVDVDDDTQLGLTFAYMVTDAIGVELVGATPFTHDIILDTGGSGVVIGETSHLPPTLLAQYYAPSVGPVRAYLGAGINYTLFFDDSIDDAVVSPLLGGADADVKLSNSVGFAWEVGADVAINDNWLFNVSVWNIDIDTEARLYVNDARVDKIDVEIDPWVYMVGLGYRF</sequence>
<accession>A0A418XWM0</accession>
<dbReference type="Pfam" id="PF03922">
    <property type="entry name" value="OmpW"/>
    <property type="match status" value="1"/>
</dbReference>
<evidence type="ECO:0008006" key="4">
    <source>
        <dbReference type="Google" id="ProtNLM"/>
    </source>
</evidence>
<dbReference type="AlphaFoldDB" id="A0A418XWM0"/>
<evidence type="ECO:0000256" key="1">
    <source>
        <dbReference type="SAM" id="SignalP"/>
    </source>
</evidence>